<evidence type="ECO:0000256" key="1">
    <source>
        <dbReference type="ARBA" id="ARBA00008270"/>
    </source>
</evidence>
<dbReference type="PATRIC" id="fig|361183.4.peg.2579"/>
<evidence type="ECO:0000313" key="3">
    <source>
        <dbReference type="EMBL" id="ALE17897.1"/>
    </source>
</evidence>
<dbReference type="RefSeq" id="WP_061927108.1">
    <property type="nucleotide sequence ID" value="NZ_CP012669.1"/>
</dbReference>
<protein>
    <submittedName>
        <fullName evidence="3">Putative isomerase yddE, PhzC-PhzF family</fullName>
    </submittedName>
</protein>
<accession>A0A0M4LXF9</accession>
<dbReference type="InterPro" id="IPR003719">
    <property type="entry name" value="Phenazine_PhzF-like"/>
</dbReference>
<dbReference type="Gene3D" id="3.10.310.10">
    <property type="entry name" value="Diaminopimelate Epimerase, Chain A, domain 1"/>
    <property type="match status" value="2"/>
</dbReference>
<gene>
    <name evidence="3" type="ORF">AMC99_02624</name>
</gene>
<dbReference type="GO" id="GO:0005737">
    <property type="term" value="C:cytoplasm"/>
    <property type="evidence" value="ECO:0007669"/>
    <property type="project" value="TreeGrafter"/>
</dbReference>
<dbReference type="KEGG" id="aep:AMC99_02624"/>
<dbReference type="SUPFAM" id="SSF54506">
    <property type="entry name" value="Diaminopimelate epimerase-like"/>
    <property type="match status" value="1"/>
</dbReference>
<dbReference type="STRING" id="361183.AMC99_02624"/>
<dbReference type="GO" id="GO:0016853">
    <property type="term" value="F:isomerase activity"/>
    <property type="evidence" value="ECO:0007669"/>
    <property type="project" value="UniProtKB-KW"/>
</dbReference>
<dbReference type="PANTHER" id="PTHR13774:SF17">
    <property type="entry name" value="PHENAZINE BIOSYNTHESIS-LIKE DOMAIN-CONTAINING PROTEIN"/>
    <property type="match status" value="1"/>
</dbReference>
<organism evidence="3 4">
    <name type="scientific">Altererythrobacter epoxidivorans</name>
    <dbReference type="NCBI Taxonomy" id="361183"/>
    <lineage>
        <taxon>Bacteria</taxon>
        <taxon>Pseudomonadati</taxon>
        <taxon>Pseudomonadota</taxon>
        <taxon>Alphaproteobacteria</taxon>
        <taxon>Sphingomonadales</taxon>
        <taxon>Erythrobacteraceae</taxon>
        <taxon>Altererythrobacter</taxon>
    </lineage>
</organism>
<reference evidence="3 4" key="1">
    <citation type="submission" date="2015-09" db="EMBL/GenBank/DDBJ databases">
        <title>Complete genome sequence of a benzo[a]pyrene-degrading bacterium Altererythrobacter epoxidivorans CGMCC 1.7731T.</title>
        <authorList>
            <person name="Li Z."/>
            <person name="Cheng H."/>
            <person name="Huo Y."/>
            <person name="Xu X."/>
        </authorList>
    </citation>
    <scope>NUCLEOTIDE SEQUENCE [LARGE SCALE GENOMIC DNA]</scope>
    <source>
        <strain evidence="3 4">CGMCC 1.7731</strain>
    </source>
</reference>
<keyword evidence="2 3" id="KW-0413">Isomerase</keyword>
<comment type="similarity">
    <text evidence="1">Belongs to the PhzF family.</text>
</comment>
<dbReference type="PANTHER" id="PTHR13774">
    <property type="entry name" value="PHENAZINE BIOSYNTHESIS PROTEIN"/>
    <property type="match status" value="1"/>
</dbReference>
<sequence length="257" mass="26899">MTQTSLPRIVDVFVGKGALGNPAAVVTCPNLPPEDEMQRQAARIGTPATAFVDGSDAVRWFSPDHEIALCGHGALAVGHVLIGAGKGDKVALRTRDGGVVSVRRLSGDGRYEVGLPEIRTAPKELHALAGALRVTPLQIRWNEAGYVLAILETAQEVREIAPDIQMLAALGNWQVSVSAPGDIDGADIVSRVFSGGGKEDAATGSAHAALAPYWCERLGRDRITAYQASQRGGWLDCGIGPAGTIHIGGAVRDQRSG</sequence>
<evidence type="ECO:0000313" key="4">
    <source>
        <dbReference type="Proteomes" id="UP000057938"/>
    </source>
</evidence>
<name>A0A0M4LXF9_9SPHN</name>
<dbReference type="PIRSF" id="PIRSF016184">
    <property type="entry name" value="PhzC_PhzF"/>
    <property type="match status" value="1"/>
</dbReference>
<evidence type="ECO:0000256" key="2">
    <source>
        <dbReference type="ARBA" id="ARBA00023235"/>
    </source>
</evidence>
<dbReference type="OrthoDB" id="9788221at2"/>
<proteinExistence type="inferred from homology"/>
<dbReference type="Pfam" id="PF02567">
    <property type="entry name" value="PhzC-PhzF"/>
    <property type="match status" value="1"/>
</dbReference>
<dbReference type="EMBL" id="CP012669">
    <property type="protein sequence ID" value="ALE17897.1"/>
    <property type="molecule type" value="Genomic_DNA"/>
</dbReference>
<dbReference type="AlphaFoldDB" id="A0A0M4LXF9"/>
<keyword evidence="4" id="KW-1185">Reference proteome</keyword>
<dbReference type="Proteomes" id="UP000057938">
    <property type="component" value="Chromosome"/>
</dbReference>